<evidence type="ECO:0000256" key="6">
    <source>
        <dbReference type="ARBA" id="ARBA00023065"/>
    </source>
</evidence>
<dbReference type="OrthoDB" id="437at2759"/>
<dbReference type="HOGENOM" id="CLU_083674_0_0_1"/>
<evidence type="ECO:0000256" key="2">
    <source>
        <dbReference type="ARBA" id="ARBA00005699"/>
    </source>
</evidence>
<evidence type="ECO:0000256" key="5">
    <source>
        <dbReference type="ARBA" id="ARBA00022781"/>
    </source>
</evidence>
<gene>
    <name evidence="11" type="ORF">PV11_03759</name>
</gene>
<feature type="compositionally biased region" description="Polar residues" evidence="10">
    <location>
        <begin position="28"/>
        <end position="46"/>
    </location>
</feature>
<evidence type="ECO:0000256" key="7">
    <source>
        <dbReference type="ARBA" id="ARBA00023128"/>
    </source>
</evidence>
<dbReference type="Proteomes" id="UP000053599">
    <property type="component" value="Unassembled WGS sequence"/>
</dbReference>
<keyword evidence="4" id="KW-0138">CF(0)</keyword>
<evidence type="ECO:0000256" key="9">
    <source>
        <dbReference type="ARBA" id="ARBA00023310"/>
    </source>
</evidence>
<keyword evidence="9" id="KW-0066">ATP synthesis</keyword>
<evidence type="ECO:0000256" key="1">
    <source>
        <dbReference type="ARBA" id="ARBA00004325"/>
    </source>
</evidence>
<dbReference type="EMBL" id="KN846952">
    <property type="protein sequence ID" value="KIV81585.1"/>
    <property type="molecule type" value="Genomic_DNA"/>
</dbReference>
<comment type="subcellular location">
    <subcellularLocation>
        <location evidence="1">Mitochondrion membrane</location>
    </subcellularLocation>
</comment>
<organism evidence="11 12">
    <name type="scientific">Exophiala sideris</name>
    <dbReference type="NCBI Taxonomy" id="1016849"/>
    <lineage>
        <taxon>Eukaryota</taxon>
        <taxon>Fungi</taxon>
        <taxon>Dikarya</taxon>
        <taxon>Ascomycota</taxon>
        <taxon>Pezizomycotina</taxon>
        <taxon>Eurotiomycetes</taxon>
        <taxon>Chaetothyriomycetidae</taxon>
        <taxon>Chaetothyriales</taxon>
        <taxon>Herpotrichiellaceae</taxon>
        <taxon>Exophiala</taxon>
    </lineage>
</organism>
<keyword evidence="8" id="KW-0472">Membrane</keyword>
<keyword evidence="6" id="KW-0406">Ion transport</keyword>
<evidence type="ECO:0000313" key="11">
    <source>
        <dbReference type="EMBL" id="KIV81585.1"/>
    </source>
</evidence>
<keyword evidence="3" id="KW-0813">Transport</keyword>
<evidence type="ECO:0000256" key="10">
    <source>
        <dbReference type="SAM" id="MobiDB-lite"/>
    </source>
</evidence>
<comment type="similarity">
    <text evidence="2">Belongs to the ATPase g subunit family.</text>
</comment>
<evidence type="ECO:0000313" key="12">
    <source>
        <dbReference type="Proteomes" id="UP000053599"/>
    </source>
</evidence>
<sequence length="203" mass="22166">MSTAHTTRAVLRQSRLVLRRNNFRQASTVSDAASKAQETGKQTVSKASEGLTKVQSSAGSAVSRVGSSAYNALQRVGGRTGRAIAFVESLIPPTIYYSRVGMELARIVFKEQKMALPPMSQFQSYFQPLINVFRNPRAIGSSASSLMNSVNPESFLSSVRNVNSRQMTTVGIVFAEVLGFFTVGEMLGRLKLVGYHGEPHHEH</sequence>
<keyword evidence="7" id="KW-0496">Mitochondrion</keyword>
<feature type="region of interest" description="Disordered" evidence="10">
    <location>
        <begin position="28"/>
        <end position="50"/>
    </location>
</feature>
<dbReference type="AlphaFoldDB" id="A0A0D1VYW0"/>
<dbReference type="STRING" id="1016849.A0A0D1VYW0"/>
<protein>
    <recommendedName>
        <fullName evidence="13">Mitochondrial F1F0-ATP synthase g subunit</fullName>
    </recommendedName>
</protein>
<evidence type="ECO:0000256" key="3">
    <source>
        <dbReference type="ARBA" id="ARBA00022448"/>
    </source>
</evidence>
<dbReference type="GO" id="GO:0015078">
    <property type="term" value="F:proton transmembrane transporter activity"/>
    <property type="evidence" value="ECO:0007669"/>
    <property type="project" value="InterPro"/>
</dbReference>
<dbReference type="GO" id="GO:0015986">
    <property type="term" value="P:proton motive force-driven ATP synthesis"/>
    <property type="evidence" value="ECO:0007669"/>
    <property type="project" value="InterPro"/>
</dbReference>
<dbReference type="InterPro" id="IPR006808">
    <property type="entry name" value="ATP_synth_F0_gsu_mt"/>
</dbReference>
<evidence type="ECO:0000256" key="8">
    <source>
        <dbReference type="ARBA" id="ARBA00023136"/>
    </source>
</evidence>
<proteinExistence type="inferred from homology"/>
<reference evidence="11 12" key="1">
    <citation type="submission" date="2015-01" db="EMBL/GenBank/DDBJ databases">
        <title>The Genome Sequence of Exophiala sideris CBS121828.</title>
        <authorList>
            <consortium name="The Broad Institute Genomics Platform"/>
            <person name="Cuomo C."/>
            <person name="de Hoog S."/>
            <person name="Gorbushina A."/>
            <person name="Stielow B."/>
            <person name="Teixiera M."/>
            <person name="Abouelleil A."/>
            <person name="Chapman S.B."/>
            <person name="Priest M."/>
            <person name="Young S.K."/>
            <person name="Wortman J."/>
            <person name="Nusbaum C."/>
            <person name="Birren B."/>
        </authorList>
    </citation>
    <scope>NUCLEOTIDE SEQUENCE [LARGE SCALE GENOMIC DNA]</scope>
    <source>
        <strain evidence="11 12">CBS 121828</strain>
    </source>
</reference>
<dbReference type="Pfam" id="PF04718">
    <property type="entry name" value="ATP-synt_G"/>
    <property type="match status" value="1"/>
</dbReference>
<dbReference type="GO" id="GO:0045259">
    <property type="term" value="C:proton-transporting ATP synthase complex"/>
    <property type="evidence" value="ECO:0007669"/>
    <property type="project" value="UniProtKB-KW"/>
</dbReference>
<keyword evidence="5" id="KW-0375">Hydrogen ion transport</keyword>
<name>A0A0D1VYW0_9EURO</name>
<evidence type="ECO:0008006" key="13">
    <source>
        <dbReference type="Google" id="ProtNLM"/>
    </source>
</evidence>
<evidence type="ECO:0000256" key="4">
    <source>
        <dbReference type="ARBA" id="ARBA00022547"/>
    </source>
</evidence>
<dbReference type="GO" id="GO:0031966">
    <property type="term" value="C:mitochondrial membrane"/>
    <property type="evidence" value="ECO:0007669"/>
    <property type="project" value="UniProtKB-SubCell"/>
</dbReference>
<accession>A0A0D1VYW0</accession>